<evidence type="ECO:0000313" key="3">
    <source>
        <dbReference type="Proteomes" id="UP000076154"/>
    </source>
</evidence>
<feature type="region of interest" description="Disordered" evidence="1">
    <location>
        <begin position="579"/>
        <end position="659"/>
    </location>
</feature>
<feature type="region of interest" description="Disordered" evidence="1">
    <location>
        <begin position="343"/>
        <end position="560"/>
    </location>
</feature>
<feature type="compositionally biased region" description="Acidic residues" evidence="1">
    <location>
        <begin position="743"/>
        <end position="752"/>
    </location>
</feature>
<dbReference type="AlphaFoldDB" id="A0A369KEN5"/>
<feature type="region of interest" description="Disordered" evidence="1">
    <location>
        <begin position="679"/>
        <end position="786"/>
    </location>
</feature>
<dbReference type="EMBL" id="LUEZ02000006">
    <property type="protein sequence ID" value="RDB30204.1"/>
    <property type="molecule type" value="Genomic_DNA"/>
</dbReference>
<name>A0A369KEN5_HYPMA</name>
<accession>A0A369KEN5</accession>
<feature type="compositionally biased region" description="Polar residues" evidence="1">
    <location>
        <begin position="242"/>
        <end position="252"/>
    </location>
</feature>
<dbReference type="OrthoDB" id="2553626at2759"/>
<evidence type="ECO:0000313" key="2">
    <source>
        <dbReference type="EMBL" id="RDB30204.1"/>
    </source>
</evidence>
<feature type="compositionally biased region" description="Polar residues" evidence="1">
    <location>
        <begin position="179"/>
        <end position="192"/>
    </location>
</feature>
<feature type="compositionally biased region" description="Polar residues" evidence="1">
    <location>
        <begin position="488"/>
        <end position="537"/>
    </location>
</feature>
<proteinExistence type="predicted"/>
<protein>
    <submittedName>
        <fullName evidence="2">Uncharacterized protein</fullName>
    </submittedName>
</protein>
<feature type="compositionally biased region" description="Low complexity" evidence="1">
    <location>
        <begin position="579"/>
        <end position="588"/>
    </location>
</feature>
<comment type="caution">
    <text evidence="2">The sequence shown here is derived from an EMBL/GenBank/DDBJ whole genome shotgun (WGS) entry which is preliminary data.</text>
</comment>
<feature type="compositionally biased region" description="Polar residues" evidence="1">
    <location>
        <begin position="597"/>
        <end position="609"/>
    </location>
</feature>
<keyword evidence="3" id="KW-1185">Reference proteome</keyword>
<feature type="compositionally biased region" description="Basic and acidic residues" evidence="1">
    <location>
        <begin position="705"/>
        <end position="715"/>
    </location>
</feature>
<feature type="compositionally biased region" description="Basic and acidic residues" evidence="1">
    <location>
        <begin position="755"/>
        <end position="776"/>
    </location>
</feature>
<dbReference type="STRING" id="39966.A0A369KEN5"/>
<feature type="compositionally biased region" description="Low complexity" evidence="1">
    <location>
        <begin position="253"/>
        <end position="262"/>
    </location>
</feature>
<sequence>MRPLTLHASALNDSEYNLYTSSLTDLAWVDDTDKRAHDDTYYEQMKIGLRETRGWLRGRYAQVSPASIDAILRFFSPSLSQSDTLSGGQFFAALRLVVHVDNGKAVDRSLAFVQAYPADPTSLKRTSPPPPFQHRESDVGPPTPLSTSRTLDSANTNPSTSSNPFSAPPQHPSYRPDSLKSTPSHSSHNPFVTRSAKTRPDDPNPTLPPLPPRKPPSHVPVRAHPVLIPPPRHNSILLPSSGRKSVSPSRAISTPGSTTPVPTHHPPVPPKPPHVTSTLMKQSLQASKAAQTMKKAESQLEQERVMQVLKSSSVVSGGYSLAGASVSRSSVVIGTNTNIRNRSASPTKVVANADEHRDALSRGSSRSDDRAPPLPRRRNTYQQPSPPVSVSSLEQVALAATPAPPSGSNAEPPPAPLPQHLTSPFETASDPFRSIPTSTNPYRPLPDPASYSQANTFTSSPSTSPSRSSMDLPLPDGRPPPTHPQRKPTANFSYNTPSPRTSPYNSTFDMPDSNLVSGSPFRTNTNMTSEASPTSRVFRSKSLHHPSTSPPPVPPPLHRRRPESVQVLGSVEGIFDGPSGVSGIGVPSTLDGKRAGSTLSRHTSLSTPNPAMHNHHRRTSSNSVSNLSTSTTATTASTPSNFSSRSHPVGEQMQSPLRDIRRTLTATASRLEKARYKAEAGLSKRGYVKDRSRSRGGGLRVGSAIEKEEKEDLMRQEYPQHGWERDWERGRTAAQYDPPGVDSDADADDGTGEGDSARWSRETRERWAATEKDELKWPAGEGWKPL</sequence>
<feature type="compositionally biased region" description="Low complexity" evidence="1">
    <location>
        <begin position="153"/>
        <end position="165"/>
    </location>
</feature>
<reference evidence="2" key="1">
    <citation type="submission" date="2018-04" db="EMBL/GenBank/DDBJ databases">
        <title>Whole genome sequencing of Hypsizygus marmoreus.</title>
        <authorList>
            <person name="Choi I.-G."/>
            <person name="Min B."/>
            <person name="Kim J.-G."/>
            <person name="Kim S."/>
            <person name="Oh Y.-L."/>
            <person name="Kong W.-S."/>
            <person name="Park H."/>
            <person name="Jeong J."/>
            <person name="Song E.-S."/>
        </authorList>
    </citation>
    <scope>NUCLEOTIDE SEQUENCE [LARGE SCALE GENOMIC DNA]</scope>
    <source>
        <strain evidence="2">51987-8</strain>
    </source>
</reference>
<gene>
    <name evidence="2" type="ORF">Hypma_010438</name>
</gene>
<dbReference type="InParanoid" id="A0A369KEN5"/>
<feature type="region of interest" description="Disordered" evidence="1">
    <location>
        <begin position="119"/>
        <end position="277"/>
    </location>
</feature>
<organism evidence="2 3">
    <name type="scientific">Hypsizygus marmoreus</name>
    <name type="common">White beech mushroom</name>
    <name type="synonym">Agaricus marmoreus</name>
    <dbReference type="NCBI Taxonomy" id="39966"/>
    <lineage>
        <taxon>Eukaryota</taxon>
        <taxon>Fungi</taxon>
        <taxon>Dikarya</taxon>
        <taxon>Basidiomycota</taxon>
        <taxon>Agaricomycotina</taxon>
        <taxon>Agaricomycetes</taxon>
        <taxon>Agaricomycetidae</taxon>
        <taxon>Agaricales</taxon>
        <taxon>Tricholomatineae</taxon>
        <taxon>Lyophyllaceae</taxon>
        <taxon>Hypsizygus</taxon>
    </lineage>
</organism>
<feature type="compositionally biased region" description="Pro residues" evidence="1">
    <location>
        <begin position="263"/>
        <end position="273"/>
    </location>
</feature>
<dbReference type="Proteomes" id="UP000076154">
    <property type="component" value="Unassembled WGS sequence"/>
</dbReference>
<feature type="compositionally biased region" description="Pro residues" evidence="1">
    <location>
        <begin position="203"/>
        <end position="218"/>
    </location>
</feature>
<feature type="compositionally biased region" description="Low complexity" evidence="1">
    <location>
        <begin position="620"/>
        <end position="644"/>
    </location>
</feature>
<feature type="compositionally biased region" description="Low complexity" evidence="1">
    <location>
        <begin position="458"/>
        <end position="469"/>
    </location>
</feature>
<feature type="compositionally biased region" description="Basic and acidic residues" evidence="1">
    <location>
        <begin position="722"/>
        <end position="731"/>
    </location>
</feature>
<feature type="compositionally biased region" description="Basic and acidic residues" evidence="1">
    <location>
        <begin position="353"/>
        <end position="371"/>
    </location>
</feature>
<evidence type="ECO:0000256" key="1">
    <source>
        <dbReference type="SAM" id="MobiDB-lite"/>
    </source>
</evidence>